<sequence>MTSPPSSGAADQAAAPVSPKLSAEQMLSRLLTLIRTSRSVAEFTPQRLREVMGVAVERGENGVDRYGFGEQVSPEWAHGFEVDMRAVPPRLDFAFNPVVSDASPQMGDICQLDFDQFTHQLEEMGFSRQHNFDSPPQPAPGQPNLLNGRLLYDSFDRPGMHVEVYPEGEHVWTSGIGSGRSCVRTIVVT</sequence>
<evidence type="ECO:0000313" key="1">
    <source>
        <dbReference type="EMBL" id="MDS9993023.1"/>
    </source>
</evidence>
<accession>A0ABU2I5T3</accession>
<dbReference type="RefSeq" id="WP_209230325.1">
    <property type="nucleotide sequence ID" value="NZ_JAGHXG010000007.1"/>
</dbReference>
<keyword evidence="2" id="KW-1185">Reference proteome</keyword>
<comment type="caution">
    <text evidence="1">The sequence shown here is derived from an EMBL/GenBank/DDBJ whole genome shotgun (WGS) entry which is preliminary data.</text>
</comment>
<reference evidence="1 2" key="1">
    <citation type="submission" date="2023-01" db="EMBL/GenBank/DDBJ databases">
        <title>Xanthomonas hawaiianensis sp. nov. isolated from Araceae family in Hawaii.</title>
        <authorList>
            <person name="Chunag S.-C."/>
            <person name="Dobhal S."/>
            <person name="Alvarez A."/>
            <person name="Arif M."/>
        </authorList>
    </citation>
    <scope>NUCLEOTIDE SEQUENCE [LARGE SCALE GENOMIC DNA]</scope>
    <source>
        <strain evidence="1 2">A2111</strain>
    </source>
</reference>
<name>A0ABU2I5T3_9XANT</name>
<organism evidence="1 2">
    <name type="scientific">Xanthomonas hawaiiensis</name>
    <dbReference type="NCBI Taxonomy" id="3003247"/>
    <lineage>
        <taxon>Bacteria</taxon>
        <taxon>Pseudomonadati</taxon>
        <taxon>Pseudomonadota</taxon>
        <taxon>Gammaproteobacteria</taxon>
        <taxon>Lysobacterales</taxon>
        <taxon>Lysobacteraceae</taxon>
        <taxon>Xanthomonas</taxon>
    </lineage>
</organism>
<proteinExistence type="predicted"/>
<gene>
    <name evidence="1" type="ORF">PNQ69_09580</name>
</gene>
<evidence type="ECO:0000313" key="2">
    <source>
        <dbReference type="Proteomes" id="UP001260534"/>
    </source>
</evidence>
<dbReference type="EMBL" id="JAQMHB010000001">
    <property type="protein sequence ID" value="MDS9993023.1"/>
    <property type="molecule type" value="Genomic_DNA"/>
</dbReference>
<dbReference type="Proteomes" id="UP001260534">
    <property type="component" value="Unassembled WGS sequence"/>
</dbReference>
<protein>
    <submittedName>
        <fullName evidence="1">Uncharacterized protein</fullName>
    </submittedName>
</protein>